<evidence type="ECO:0000313" key="3">
    <source>
        <dbReference type="EMBL" id="OAF17212.1"/>
    </source>
</evidence>
<keyword evidence="4" id="KW-1185">Reference proteome</keyword>
<dbReference type="PROSITE" id="PS51257">
    <property type="entry name" value="PROKAR_LIPOPROTEIN"/>
    <property type="match status" value="1"/>
</dbReference>
<dbReference type="EMBL" id="LSEF01000047">
    <property type="protein sequence ID" value="OAF17212.1"/>
    <property type="molecule type" value="Genomic_DNA"/>
</dbReference>
<dbReference type="RefSeq" id="WP_063678618.1">
    <property type="nucleotide sequence ID" value="NZ_LSEF01000047.1"/>
</dbReference>
<evidence type="ECO:0000256" key="1">
    <source>
        <dbReference type="SAM" id="Phobius"/>
    </source>
</evidence>
<gene>
    <name evidence="3" type="ORF">AXW67_10480</name>
</gene>
<sequence>MRAAFRNVIRRFACDQRGNIAVIFAIACVPLITAVGCAIDYSRATQVRAKLQAAADAASVGSLAKASPAFAAAGSMTSDGPIPVGVTDAQNIFDANRANLTDYTLVNVTPTVVKSGSTITTTVSFSANINTMFLGLIGKSALNVTGTSTSTANMPLYIDFYLLLDNSPSMGVAATPDDVTKLVNATASFPTSKQNCAFACHDYNDSNSTYNLAKNIGVTTRIDVLRTATQSLMDTATNTETYPNQFRMAIYDFGAASKTIGLRALFSLSASLSSAKTAAGAIDLMGVYGNNDAYTADKDTQFSKIFPAITSLIPASGTGTSSAPLKYLFFVSDGVADESNTSCSKTMYNSHWGNISPRCQSPLDATLCDALKRNNVKIAVLYTTYLQLKDNQWYMDWIDPFNKGPFGPSPNSEIAKNMQSCASPGLYFEVSPTQGISDAMNALFRKAVADARIAG</sequence>
<keyword evidence="1" id="KW-0812">Transmembrane</keyword>
<feature type="domain" description="Putative Flp pilus-assembly TadG-like N-terminal" evidence="2">
    <location>
        <begin position="18"/>
        <end position="59"/>
    </location>
</feature>
<organism evidence="3 4">
    <name type="scientific">Bradyrhizobium neotropicale</name>
    <dbReference type="NCBI Taxonomy" id="1497615"/>
    <lineage>
        <taxon>Bacteria</taxon>
        <taxon>Pseudomonadati</taxon>
        <taxon>Pseudomonadota</taxon>
        <taxon>Alphaproteobacteria</taxon>
        <taxon>Hyphomicrobiales</taxon>
        <taxon>Nitrobacteraceae</taxon>
        <taxon>Bradyrhizobium</taxon>
    </lineage>
</organism>
<evidence type="ECO:0000259" key="2">
    <source>
        <dbReference type="Pfam" id="PF13400"/>
    </source>
</evidence>
<keyword evidence="1" id="KW-1133">Transmembrane helix</keyword>
<accession>A0A176ZBD4</accession>
<keyword evidence="1" id="KW-0472">Membrane</keyword>
<dbReference type="Proteomes" id="UP000077173">
    <property type="component" value="Unassembled WGS sequence"/>
</dbReference>
<comment type="caution">
    <text evidence="3">The sequence shown here is derived from an EMBL/GenBank/DDBJ whole genome shotgun (WGS) entry which is preliminary data.</text>
</comment>
<protein>
    <submittedName>
        <fullName evidence="3">Pilus assembly protein TadG</fullName>
    </submittedName>
</protein>
<dbReference type="Gene3D" id="3.40.50.410">
    <property type="entry name" value="von Willebrand factor, type A domain"/>
    <property type="match status" value="1"/>
</dbReference>
<evidence type="ECO:0000313" key="4">
    <source>
        <dbReference type="Proteomes" id="UP000077173"/>
    </source>
</evidence>
<dbReference type="SUPFAM" id="SSF53300">
    <property type="entry name" value="vWA-like"/>
    <property type="match status" value="1"/>
</dbReference>
<feature type="transmembrane region" description="Helical" evidence="1">
    <location>
        <begin position="20"/>
        <end position="41"/>
    </location>
</feature>
<dbReference type="InterPro" id="IPR028087">
    <property type="entry name" value="Tad_N"/>
</dbReference>
<dbReference type="InterPro" id="IPR036465">
    <property type="entry name" value="vWFA_dom_sf"/>
</dbReference>
<name>A0A176ZBD4_9BRAD</name>
<proteinExistence type="predicted"/>
<dbReference type="AlphaFoldDB" id="A0A176ZBD4"/>
<reference evidence="3 4" key="1">
    <citation type="submission" date="2016-02" db="EMBL/GenBank/DDBJ databases">
        <title>Draft genome sequence of the strain BR 10247T Bradyrhizobium neotropicale isolated from nodules of Centrolobium paraense.</title>
        <authorList>
            <person name="Simoes-Araujo J.L."/>
            <person name="Barauna A.C."/>
            <person name="Silva K."/>
            <person name="Zilli J.E."/>
        </authorList>
    </citation>
    <scope>NUCLEOTIDE SEQUENCE [LARGE SCALE GENOMIC DNA]</scope>
    <source>
        <strain evidence="3 4">BR 10247</strain>
    </source>
</reference>
<dbReference type="Pfam" id="PF13400">
    <property type="entry name" value="Tad"/>
    <property type="match status" value="1"/>
</dbReference>